<keyword evidence="3" id="KW-1185">Reference proteome</keyword>
<keyword evidence="1" id="KW-0472">Membrane</keyword>
<protein>
    <recommendedName>
        <fullName evidence="4">Small integral membrane protein</fullName>
    </recommendedName>
</protein>
<accession>A0A1L8SYK3</accession>
<comment type="caution">
    <text evidence="2">The sequence shown here is derived from an EMBL/GenBank/DDBJ whole genome shotgun (WGS) entry which is preliminary data.</text>
</comment>
<name>A0A1L8SYK3_9ENTE</name>
<organism evidence="2 3">
    <name type="scientific">Enterococcus devriesei</name>
    <dbReference type="NCBI Taxonomy" id="319970"/>
    <lineage>
        <taxon>Bacteria</taxon>
        <taxon>Bacillati</taxon>
        <taxon>Bacillota</taxon>
        <taxon>Bacilli</taxon>
        <taxon>Lactobacillales</taxon>
        <taxon>Enterococcaceae</taxon>
        <taxon>Enterococcus</taxon>
    </lineage>
</organism>
<dbReference type="InterPro" id="IPR018730">
    <property type="entry name" value="DUF2273"/>
</dbReference>
<evidence type="ECO:0008006" key="4">
    <source>
        <dbReference type="Google" id="ProtNLM"/>
    </source>
</evidence>
<keyword evidence="1" id="KW-1133">Transmembrane helix</keyword>
<feature type="transmembrane region" description="Helical" evidence="1">
    <location>
        <begin position="34"/>
        <end position="52"/>
    </location>
</feature>
<keyword evidence="1" id="KW-0812">Transmembrane</keyword>
<feature type="transmembrane region" description="Helical" evidence="1">
    <location>
        <begin position="12"/>
        <end position="28"/>
    </location>
</feature>
<dbReference type="OrthoDB" id="2193753at2"/>
<dbReference type="Proteomes" id="UP000183700">
    <property type="component" value="Unassembled WGS sequence"/>
</dbReference>
<sequence>MQEYLSRDKLPLICGVLGFILAVLFFTVGFFKTILLILITVIGVAIGIYLRNNHILDDYLKK</sequence>
<dbReference type="Pfam" id="PF10031">
    <property type="entry name" value="DUF2273"/>
    <property type="match status" value="1"/>
</dbReference>
<reference evidence="2 3" key="1">
    <citation type="submission" date="2014-12" db="EMBL/GenBank/DDBJ databases">
        <title>Draft genome sequences of 29 type strains of Enterococci.</title>
        <authorList>
            <person name="Zhong Z."/>
            <person name="Sun Z."/>
            <person name="Liu W."/>
            <person name="Zhang W."/>
            <person name="Zhang H."/>
        </authorList>
    </citation>
    <scope>NUCLEOTIDE SEQUENCE [LARGE SCALE GENOMIC DNA]</scope>
    <source>
        <strain evidence="2 3">DSM 22802</strain>
    </source>
</reference>
<dbReference type="RefSeq" id="WP_071860650.1">
    <property type="nucleotide sequence ID" value="NZ_JBHLVS010000004.1"/>
</dbReference>
<evidence type="ECO:0000256" key="1">
    <source>
        <dbReference type="SAM" id="Phobius"/>
    </source>
</evidence>
<proteinExistence type="predicted"/>
<evidence type="ECO:0000313" key="2">
    <source>
        <dbReference type="EMBL" id="OJG37141.1"/>
    </source>
</evidence>
<dbReference type="AlphaFoldDB" id="A0A1L8SYK3"/>
<gene>
    <name evidence="2" type="ORF">RV00_GL000098</name>
</gene>
<dbReference type="STRING" id="319970.RV00_GL000098"/>
<dbReference type="EMBL" id="JXKM01000001">
    <property type="protein sequence ID" value="OJG37141.1"/>
    <property type="molecule type" value="Genomic_DNA"/>
</dbReference>
<evidence type="ECO:0000313" key="3">
    <source>
        <dbReference type="Proteomes" id="UP000183700"/>
    </source>
</evidence>